<dbReference type="GO" id="GO:0005840">
    <property type="term" value="C:ribosome"/>
    <property type="evidence" value="ECO:0007669"/>
    <property type="project" value="UniProtKB-KW"/>
</dbReference>
<protein>
    <recommendedName>
        <fullName evidence="6">Large ribosomal subunit protein uL1</fullName>
    </recommendedName>
    <alternativeName>
        <fullName evidence="7">50S ribosomal protein L1</fullName>
    </alternativeName>
</protein>
<dbReference type="InterPro" id="IPR023674">
    <property type="entry name" value="Ribosomal_uL1-like"/>
</dbReference>
<dbReference type="InterPro" id="IPR028364">
    <property type="entry name" value="Ribosomal_uL1/biogenesis"/>
</dbReference>
<keyword evidence="3" id="KW-0810">Translation regulation</keyword>
<dbReference type="EMBL" id="AMFJ01000897">
    <property type="protein sequence ID" value="EKE26212.1"/>
    <property type="molecule type" value="Genomic_DNA"/>
</dbReference>
<evidence type="ECO:0000256" key="6">
    <source>
        <dbReference type="ARBA" id="ARBA00035241"/>
    </source>
</evidence>
<name>K2FWG2_9BACT</name>
<evidence type="ECO:0000256" key="4">
    <source>
        <dbReference type="ARBA" id="ARBA00022980"/>
    </source>
</evidence>
<keyword evidence="2" id="KW-0678">Repressor</keyword>
<evidence type="ECO:0000256" key="3">
    <source>
        <dbReference type="ARBA" id="ARBA00022845"/>
    </source>
</evidence>
<keyword evidence="4 8" id="KW-0689">Ribosomal protein</keyword>
<sequence length="114" mass="12878">MQKRGKKYNQAITLIEKEKAYTIDEAVELLERTNTVKFDPTVEIHFNLSIDPKYSDQMVRSTITLPNGSGKSVRIWAFDDSGNEKDLLAAWANVAWGDDLIDLVSQGKIEFDVA</sequence>
<gene>
    <name evidence="8" type="primary">rplA</name>
    <name evidence="8" type="ORF">ACD_4C00381G0003</name>
</gene>
<organism evidence="8">
    <name type="scientific">uncultured bacterium</name>
    <name type="common">gcode 4</name>
    <dbReference type="NCBI Taxonomy" id="1234023"/>
    <lineage>
        <taxon>Bacteria</taxon>
        <taxon>environmental samples</taxon>
    </lineage>
</organism>
<evidence type="ECO:0000256" key="1">
    <source>
        <dbReference type="ARBA" id="ARBA00010531"/>
    </source>
</evidence>
<proteinExistence type="inferred from homology"/>
<comment type="similarity">
    <text evidence="1">Belongs to the universal ribosomal protein uL1 family.</text>
</comment>
<dbReference type="GO" id="GO:0006417">
    <property type="term" value="P:regulation of translation"/>
    <property type="evidence" value="ECO:0007669"/>
    <property type="project" value="UniProtKB-KW"/>
</dbReference>
<dbReference type="Pfam" id="PF00687">
    <property type="entry name" value="Ribosomal_L1"/>
    <property type="match status" value="1"/>
</dbReference>
<dbReference type="SUPFAM" id="SSF56808">
    <property type="entry name" value="Ribosomal protein L1"/>
    <property type="match status" value="1"/>
</dbReference>
<dbReference type="Gene3D" id="3.30.190.20">
    <property type="match status" value="1"/>
</dbReference>
<comment type="caution">
    <text evidence="8">The sequence shown here is derived from an EMBL/GenBank/DDBJ whole genome shotgun (WGS) entry which is preliminary data.</text>
</comment>
<reference evidence="8" key="1">
    <citation type="journal article" date="2012" name="Science">
        <title>Fermentation, hydrogen, and sulfur metabolism in multiple uncultivated bacterial phyla.</title>
        <authorList>
            <person name="Wrighton K.C."/>
            <person name="Thomas B.C."/>
            <person name="Sharon I."/>
            <person name="Miller C.S."/>
            <person name="Castelle C.J."/>
            <person name="VerBerkmoes N.C."/>
            <person name="Wilkins M.J."/>
            <person name="Hettich R.L."/>
            <person name="Lipton M.S."/>
            <person name="Williams K.H."/>
            <person name="Long P.E."/>
            <person name="Banfield J.F."/>
        </authorList>
    </citation>
    <scope>NUCLEOTIDE SEQUENCE [LARGE SCALE GENOMIC DNA]</scope>
</reference>
<keyword evidence="5" id="KW-0687">Ribonucleoprotein</keyword>
<evidence type="ECO:0000313" key="8">
    <source>
        <dbReference type="EMBL" id="EKE26212.1"/>
    </source>
</evidence>
<evidence type="ECO:0000256" key="5">
    <source>
        <dbReference type="ARBA" id="ARBA00023274"/>
    </source>
</evidence>
<dbReference type="PANTHER" id="PTHR36427">
    <property type="entry name" value="54S RIBOSOMAL PROTEIN L1, MITOCHONDRIAL"/>
    <property type="match status" value="1"/>
</dbReference>
<evidence type="ECO:0000256" key="2">
    <source>
        <dbReference type="ARBA" id="ARBA00022491"/>
    </source>
</evidence>
<dbReference type="PANTHER" id="PTHR36427:SF3">
    <property type="entry name" value="LARGE RIBOSOMAL SUBUNIT PROTEIN UL1M"/>
    <property type="match status" value="1"/>
</dbReference>
<feature type="non-terminal residue" evidence="8">
    <location>
        <position position="114"/>
    </location>
</feature>
<dbReference type="AlphaFoldDB" id="K2FWG2"/>
<evidence type="ECO:0000256" key="7">
    <source>
        <dbReference type="ARBA" id="ARBA00035452"/>
    </source>
</evidence>
<dbReference type="GO" id="GO:1990904">
    <property type="term" value="C:ribonucleoprotein complex"/>
    <property type="evidence" value="ECO:0007669"/>
    <property type="project" value="UniProtKB-KW"/>
</dbReference>
<accession>K2FWG2</accession>